<evidence type="ECO:0000259" key="6">
    <source>
        <dbReference type="Pfam" id="PF02826"/>
    </source>
</evidence>
<organism evidence="7 8">
    <name type="scientific">Acidaminobacter hydrogenoformans DSM 2784</name>
    <dbReference type="NCBI Taxonomy" id="1120920"/>
    <lineage>
        <taxon>Bacteria</taxon>
        <taxon>Bacillati</taxon>
        <taxon>Bacillota</taxon>
        <taxon>Clostridia</taxon>
        <taxon>Peptostreptococcales</taxon>
        <taxon>Acidaminobacteraceae</taxon>
        <taxon>Acidaminobacter</taxon>
    </lineage>
</organism>
<dbReference type="Gene3D" id="3.40.50.720">
    <property type="entry name" value="NAD(P)-binding Rossmann-like Domain"/>
    <property type="match status" value="2"/>
</dbReference>
<dbReference type="STRING" id="1120920.SAMN03080599_01810"/>
<evidence type="ECO:0000313" key="8">
    <source>
        <dbReference type="Proteomes" id="UP000199208"/>
    </source>
</evidence>
<dbReference type="GO" id="GO:0051287">
    <property type="term" value="F:NAD binding"/>
    <property type="evidence" value="ECO:0007669"/>
    <property type="project" value="InterPro"/>
</dbReference>
<evidence type="ECO:0000256" key="2">
    <source>
        <dbReference type="ARBA" id="ARBA00023002"/>
    </source>
</evidence>
<dbReference type="RefSeq" id="WP_092590691.1">
    <property type="nucleotide sequence ID" value="NZ_FMWL01000007.1"/>
</dbReference>
<dbReference type="PROSITE" id="PS00671">
    <property type="entry name" value="D_2_HYDROXYACID_DH_3"/>
    <property type="match status" value="1"/>
</dbReference>
<dbReference type="Pfam" id="PF02826">
    <property type="entry name" value="2-Hacid_dh_C"/>
    <property type="match status" value="1"/>
</dbReference>
<dbReference type="SUPFAM" id="SSF51735">
    <property type="entry name" value="NAD(P)-binding Rossmann-fold domains"/>
    <property type="match status" value="1"/>
</dbReference>
<dbReference type="EMBL" id="FMWL01000007">
    <property type="protein sequence ID" value="SCZ79506.1"/>
    <property type="molecule type" value="Genomic_DNA"/>
</dbReference>
<evidence type="ECO:0000256" key="1">
    <source>
        <dbReference type="ARBA" id="ARBA00005854"/>
    </source>
</evidence>
<dbReference type="PROSITE" id="PS00670">
    <property type="entry name" value="D_2_HYDROXYACID_DH_2"/>
    <property type="match status" value="1"/>
</dbReference>
<evidence type="ECO:0000256" key="3">
    <source>
        <dbReference type="ARBA" id="ARBA00023027"/>
    </source>
</evidence>
<feature type="domain" description="D-isomer specific 2-hydroxyacid dehydrogenase NAD-binding" evidence="6">
    <location>
        <begin position="107"/>
        <end position="283"/>
    </location>
</feature>
<dbReference type="Proteomes" id="UP000199208">
    <property type="component" value="Unassembled WGS sequence"/>
</dbReference>
<dbReference type="PANTHER" id="PTHR43761">
    <property type="entry name" value="D-ISOMER SPECIFIC 2-HYDROXYACID DEHYDROGENASE FAMILY PROTEIN (AFU_ORTHOLOGUE AFUA_1G13630)"/>
    <property type="match status" value="1"/>
</dbReference>
<dbReference type="GO" id="GO:0016616">
    <property type="term" value="F:oxidoreductase activity, acting on the CH-OH group of donors, NAD or NADP as acceptor"/>
    <property type="evidence" value="ECO:0007669"/>
    <property type="project" value="InterPro"/>
</dbReference>
<evidence type="ECO:0000259" key="5">
    <source>
        <dbReference type="Pfam" id="PF00389"/>
    </source>
</evidence>
<keyword evidence="3" id="KW-0520">NAD</keyword>
<comment type="similarity">
    <text evidence="1 4">Belongs to the D-isomer specific 2-hydroxyacid dehydrogenase family.</text>
</comment>
<name>A0A1G5RZR7_9FIRM</name>
<sequence>MKVALVGIFPNGTIEMFKERLRPERFEIEIIDTQEKYDNLIDAEVIVLRLFKVTRGDIERNKNLKLIQKWGAGFDTIDIEAAGENNVFVSNAPGANAFAVSELAILQILAVYRNLVVQHEAMKNGEWTKTSYTDRSYIIHNKVVGLIGCGNIGKDVAKKVQAFGAKVIYYDAIRMSEEDEHRLQMEYCELDDILRLADIISLHLPLNDKTRNLINKDKIELMKPTAIIVNTSRGGIVNEADLIQALENKRLLGAGLDCIENEPVRTDDPILKAPNVTLTPHIGGTSADIAIYMVPLMVENIISFAEGKGVKHVVNGEHLNKREAV</sequence>
<dbReference type="InterPro" id="IPR036291">
    <property type="entry name" value="NAD(P)-bd_dom_sf"/>
</dbReference>
<dbReference type="InterPro" id="IPR029753">
    <property type="entry name" value="D-isomer_DH_CS"/>
</dbReference>
<evidence type="ECO:0000256" key="4">
    <source>
        <dbReference type="RuleBase" id="RU003719"/>
    </source>
</evidence>
<dbReference type="SUPFAM" id="SSF52283">
    <property type="entry name" value="Formate/glycerate dehydrogenase catalytic domain-like"/>
    <property type="match status" value="1"/>
</dbReference>
<gene>
    <name evidence="7" type="ORF">SAMN03080599_01810</name>
</gene>
<protein>
    <submittedName>
        <fullName evidence="7">D-3-phosphoglycerate dehydrogenase</fullName>
    </submittedName>
</protein>
<accession>A0A1G5RZR7</accession>
<evidence type="ECO:0000313" key="7">
    <source>
        <dbReference type="EMBL" id="SCZ79506.1"/>
    </source>
</evidence>
<keyword evidence="2 4" id="KW-0560">Oxidoreductase</keyword>
<dbReference type="PANTHER" id="PTHR43761:SF1">
    <property type="entry name" value="D-ISOMER SPECIFIC 2-HYDROXYACID DEHYDROGENASE CATALYTIC DOMAIN-CONTAINING PROTEIN-RELATED"/>
    <property type="match status" value="1"/>
</dbReference>
<dbReference type="FunFam" id="3.40.50.720:FF:000203">
    <property type="entry name" value="D-3-phosphoglycerate dehydrogenase (SerA)"/>
    <property type="match status" value="1"/>
</dbReference>
<reference evidence="7 8" key="1">
    <citation type="submission" date="2016-10" db="EMBL/GenBank/DDBJ databases">
        <authorList>
            <person name="de Groot N.N."/>
        </authorList>
    </citation>
    <scope>NUCLEOTIDE SEQUENCE [LARGE SCALE GENOMIC DNA]</scope>
    <source>
        <strain evidence="7 8">DSM 2784</strain>
    </source>
</reference>
<keyword evidence="8" id="KW-1185">Reference proteome</keyword>
<dbReference type="OrthoDB" id="9805416at2"/>
<feature type="domain" description="D-isomer specific 2-hydroxyacid dehydrogenase catalytic" evidence="5">
    <location>
        <begin position="14"/>
        <end position="315"/>
    </location>
</feature>
<dbReference type="InterPro" id="IPR006140">
    <property type="entry name" value="D-isomer_DH_NAD-bd"/>
</dbReference>
<dbReference type="AlphaFoldDB" id="A0A1G5RZR7"/>
<dbReference type="InterPro" id="IPR050418">
    <property type="entry name" value="D-iso_2-hydroxyacid_DH_PdxB"/>
</dbReference>
<proteinExistence type="inferred from homology"/>
<dbReference type="InterPro" id="IPR006139">
    <property type="entry name" value="D-isomer_2_OHA_DH_cat_dom"/>
</dbReference>
<dbReference type="CDD" id="cd12175">
    <property type="entry name" value="2-Hacid_dh_11"/>
    <property type="match status" value="1"/>
</dbReference>
<dbReference type="Pfam" id="PF00389">
    <property type="entry name" value="2-Hacid_dh"/>
    <property type="match status" value="1"/>
</dbReference>